<proteinExistence type="predicted"/>
<comment type="caution">
    <text evidence="1">The sequence shown here is derived from an EMBL/GenBank/DDBJ whole genome shotgun (WGS) entry which is preliminary data.</text>
</comment>
<accession>A0A7J7CCB8</accession>
<evidence type="ECO:0000313" key="1">
    <source>
        <dbReference type="EMBL" id="KAF5731811.1"/>
    </source>
</evidence>
<protein>
    <submittedName>
        <fullName evidence="1">Uncharacterized protein</fullName>
    </submittedName>
</protein>
<name>A0A7J7CCB8_TRIWF</name>
<reference evidence="1 2" key="1">
    <citation type="journal article" date="2020" name="Nat. Commun.">
        <title>Genome of Tripterygium wilfordii and identification of cytochrome P450 involved in triptolide biosynthesis.</title>
        <authorList>
            <person name="Tu L."/>
            <person name="Su P."/>
            <person name="Zhang Z."/>
            <person name="Gao L."/>
            <person name="Wang J."/>
            <person name="Hu T."/>
            <person name="Zhou J."/>
            <person name="Zhang Y."/>
            <person name="Zhao Y."/>
            <person name="Liu Y."/>
            <person name="Song Y."/>
            <person name="Tong Y."/>
            <person name="Lu Y."/>
            <person name="Yang J."/>
            <person name="Xu C."/>
            <person name="Jia M."/>
            <person name="Peters R.J."/>
            <person name="Huang L."/>
            <person name="Gao W."/>
        </authorList>
    </citation>
    <scope>NUCLEOTIDE SEQUENCE [LARGE SCALE GENOMIC DNA]</scope>
    <source>
        <strain evidence="2">cv. XIE 37</strain>
        <tissue evidence="1">Leaf</tissue>
    </source>
</reference>
<dbReference type="Proteomes" id="UP000593562">
    <property type="component" value="Unassembled WGS sequence"/>
</dbReference>
<gene>
    <name evidence="1" type="ORF">HS088_TW18G00496</name>
</gene>
<dbReference type="AlphaFoldDB" id="A0A7J7CCB8"/>
<organism evidence="1 2">
    <name type="scientific">Tripterygium wilfordii</name>
    <name type="common">Thunder God vine</name>
    <dbReference type="NCBI Taxonomy" id="458696"/>
    <lineage>
        <taxon>Eukaryota</taxon>
        <taxon>Viridiplantae</taxon>
        <taxon>Streptophyta</taxon>
        <taxon>Embryophyta</taxon>
        <taxon>Tracheophyta</taxon>
        <taxon>Spermatophyta</taxon>
        <taxon>Magnoliopsida</taxon>
        <taxon>eudicotyledons</taxon>
        <taxon>Gunneridae</taxon>
        <taxon>Pentapetalae</taxon>
        <taxon>rosids</taxon>
        <taxon>fabids</taxon>
        <taxon>Celastrales</taxon>
        <taxon>Celastraceae</taxon>
        <taxon>Tripterygium</taxon>
    </lineage>
</organism>
<evidence type="ECO:0000313" key="2">
    <source>
        <dbReference type="Proteomes" id="UP000593562"/>
    </source>
</evidence>
<keyword evidence="2" id="KW-1185">Reference proteome</keyword>
<dbReference type="EMBL" id="JAAARO010000018">
    <property type="protein sequence ID" value="KAF5731811.1"/>
    <property type="molecule type" value="Genomic_DNA"/>
</dbReference>
<dbReference type="InParanoid" id="A0A7J7CCB8"/>
<sequence>MICWIFRDRFVQDDDNLFDFGSGFVGFRFWVSLSEVAGDGSLEMQGSLEIEVDILEMEIEALRWRNPS</sequence>